<gene>
    <name evidence="1" type="ORF">M9H77_15698</name>
</gene>
<proteinExistence type="predicted"/>
<dbReference type="EMBL" id="CM044704">
    <property type="protein sequence ID" value="KAI5665845.1"/>
    <property type="molecule type" value="Genomic_DNA"/>
</dbReference>
<accession>A0ACC0AYA0</accession>
<organism evidence="1 2">
    <name type="scientific">Catharanthus roseus</name>
    <name type="common">Madagascar periwinkle</name>
    <name type="synonym">Vinca rosea</name>
    <dbReference type="NCBI Taxonomy" id="4058"/>
    <lineage>
        <taxon>Eukaryota</taxon>
        <taxon>Viridiplantae</taxon>
        <taxon>Streptophyta</taxon>
        <taxon>Embryophyta</taxon>
        <taxon>Tracheophyta</taxon>
        <taxon>Spermatophyta</taxon>
        <taxon>Magnoliopsida</taxon>
        <taxon>eudicotyledons</taxon>
        <taxon>Gunneridae</taxon>
        <taxon>Pentapetalae</taxon>
        <taxon>asterids</taxon>
        <taxon>lamiids</taxon>
        <taxon>Gentianales</taxon>
        <taxon>Apocynaceae</taxon>
        <taxon>Rauvolfioideae</taxon>
        <taxon>Vinceae</taxon>
        <taxon>Catharanthinae</taxon>
        <taxon>Catharanthus</taxon>
    </lineage>
</organism>
<reference evidence="2" key="1">
    <citation type="journal article" date="2023" name="Nat. Plants">
        <title>Single-cell RNA sequencing provides a high-resolution roadmap for understanding the multicellular compartmentation of specialized metabolism.</title>
        <authorList>
            <person name="Sun S."/>
            <person name="Shen X."/>
            <person name="Li Y."/>
            <person name="Li Y."/>
            <person name="Wang S."/>
            <person name="Li R."/>
            <person name="Zhang H."/>
            <person name="Shen G."/>
            <person name="Guo B."/>
            <person name="Wei J."/>
            <person name="Xu J."/>
            <person name="St-Pierre B."/>
            <person name="Chen S."/>
            <person name="Sun C."/>
        </authorList>
    </citation>
    <scope>NUCLEOTIDE SEQUENCE [LARGE SCALE GENOMIC DNA]</scope>
</reference>
<sequence length="800" mass="87524">MGIATTHLLLPCHSKQQILVSNSDKSLLINSMSEDYHNHHHQGFFSNFSNGFERSQQQQQHLQQHQHHMSQQIRRDKLRIQGFHEQQQPPPPHPPPPPLDAIEEVVESTGLNPVYETAGMLSEMFNFTSTAAGDISNLENNYRNSRPPPPATAESQWYGNNRQLGLMMGGNLGPLDETKNQDIGNHDRDSTTTIATSTTHHHHRHQHHHPQQISGNINADSASAAAAAMHLFLMNPQPRSPSPPPPAASSSTLHMLLPNQGFHPHPPQFHLDASEIGGGGGGGIVEGQGLSLSLSSSLQHLEKAEELRMGGDGHGMIFFNQGGGGGGTSTPGAQYPNYKNMGAPLHLQSPNNQVHVGYGSSIGMVNVLRNSKYAKAAQELLEEFCSVGRGHLKKNKLLPKNNNNNPNPNSSNQCGGGNGGGGNGGNSSSSSKDLPPLSASDRLEHQRRKVKLLTMLDEVDRRYNHYCEQMQMVVNSFDLVMGFGAAIPYTALAQKAMSRHFRCLKDAIAAQLKQSCEMLGEKDAGTSGVTKGETPRLRLLEQSLRQQRAFHQMGMMEQEAWRPQRGLPERSVNILRAWLFEHFLHPYPSDADKHLLARQTGLSRNQVSNWFINARVRLWKPMVEDMYQQEAKEEEEAAEADDQEEETTITQTTDSTTNIITQTPTPTNTATANTAAITSSSTRSKRSEINDSENDPSLIAINTHCSFPENQAKSSTSSLILPNTTTTTLPPQAYQYSAEAFRRGGGVGVISGNPAEIGASHHLVRFGTNAGDVSLTLGLRHAGNLPQEKSTFSVRDFGGC</sequence>
<evidence type="ECO:0000313" key="1">
    <source>
        <dbReference type="EMBL" id="KAI5665845.1"/>
    </source>
</evidence>
<keyword evidence="2" id="KW-1185">Reference proteome</keyword>
<protein>
    <submittedName>
        <fullName evidence="1">Uncharacterized protein</fullName>
    </submittedName>
</protein>
<dbReference type="Proteomes" id="UP001060085">
    <property type="component" value="Linkage Group LG04"/>
</dbReference>
<comment type="caution">
    <text evidence="1">The sequence shown here is derived from an EMBL/GenBank/DDBJ whole genome shotgun (WGS) entry which is preliminary data.</text>
</comment>
<name>A0ACC0AYA0_CATRO</name>
<evidence type="ECO:0000313" key="2">
    <source>
        <dbReference type="Proteomes" id="UP001060085"/>
    </source>
</evidence>